<sequence length="1782" mass="198318">MRRWFRFELPTAVRLTQKVASRSCATVATKKKRFEKRHPSSPRDAARHSLQSLFEAATASCQSLLQTPLDATTPTVDIPHQAAATVKVIVAYLEFWNAASTSEEEQQLPDALISRFLVCLHRLVSFPALGAQLDLELDYMGDLDVDDACVPANNVAAKAGGEAPISILILRMLMASCVPSMEPRLTSKVLHELFELAARISFAQRPGLIDNAAMHLRPSHDMLLFGVFATKILQNPRTYYTFTKIIESLIRNCSFRTSFRGFANNSELLHTQLSKTRRESVSLELYRLAQALKLLKNNVDYDDVEATLQRKKNQGTLFVADTLHCVSFQNPHSIKIEDRFDECVTSLVNERFQQKYFIGHHCVAMMSSRYLCLLTSDLAQLSRCSSPEQDLILNRIQFQTDTTAAAILRMRENLNVRRWHNLLWFPTHHAWSNIDSTLMGIGTLTSIKTHSSLRQLYAALSTVALRERIAAFFLRSFHSEWLPEKLSCEMEKIIGDEIVVAFTELWNHHSVDAESKTSTQANYDLDQIYVRVSVRLRLWLFALETQLHVSLSVAFRFIDIVMHQPSHPPTTVKAVHNGNDDVILVPLTSVFRAIALMLSKCKLSGVTAHSDCHERGYAILYAMNCMPHSCADALHRKLLCIIGELPSHGHPRCNSGGPTHVNRILCSIALLCHLEAFLCFVTDFAAQNVTSGSHVLELVERVVRQQLLFSLEAPLSILIAEHAARAEELFPLLWLMFTEHKSVKNDSSALLVELTQEAVAISLEPELDACLRTIEAQAAPVALPATLHSTRHVRDVCVSHIAQRQCTLAEYAVSLQRYLVFTLPTEIANEIGAVLLARHDHSDSTCDALCATVQSLLSPLHECPPSLVVLAATITQLQNTSPPPKVASKPSPTFEPAIQALYRLEKKRNSEHWLSSHFGYVTLGDAILANFLFTQAQWGHPTDTAVDGVHTTPSSSAAMDVLWRVHPVLLMRCWVRMLDVDDDSGEKAGMLWHAVRCEPSRPLIAIEVPHAIDLVSQLSLVLRALPQLSSADHRNGHANVRSTTRRVATNATRWVWTLMLQFCASENEGMNVRLCGSLQPPALMRLFDSIEIMSQYLEGPLATDGLSLLVEVLTGVIVDVDKRKQELLSHRDLHHMAARIGHLLTQMSAHPHGAHVKSITPRLPQLVYDWVCCPGQSSGMGGDSERNNNVITQWIEGVRRVCTLLPSDAALCLVHVPLCAALETALQQLKEVQHAVGEMEALLDGAASCGLHIPALSSMIVKALLAMSMSAESGSDSSPRLLKLFHAMLRCDGNYSHHQRPGEIHHTRVRYATNHEANRPWYCFSSPLSSTEVMQCGEYILKVAEGHIVASHASAVVISMHMCAVGLEMLELLSSVSRPRGESSSLTALAILLCREYIFTCPHVSCEQAARAVRVASRMRLQWTDNDGNIATAKTLAAHFFERADDVTKVALICALVTDMSDKTFADEDDAVDAWAAVLTTFLHQVLDHVNLDVGLIDTILHSCLVPLATLTSNNNNLHVESVGLLRSAAKEIYHKAVLHWMQKCSPSLDWKRHMALNFVRVAAMLYPGDPVNGPHHNKNDEEYHCILASLYFVCMPPEAVVLYQRAPQLAECEAWLFSLDASGLQLSTGQAGIDLPLRLDVSQCLQALESWWRLSLPPSEQFLTPCLKRLEIASKAPGCRTQQCVEMLEACLTFGVAPRAWMTSMVLRLNEEQHRGDSARERGAFDAAGGLFTRQHVNSGLLLPLSERALIVCRVFSEEYGVHLPHYVKRWTPSITSELLQ</sequence>
<name>A0A0S4JDQ5_BODSA</name>
<organism evidence="1 2">
    <name type="scientific">Bodo saltans</name>
    <name type="common">Flagellated protozoan</name>
    <dbReference type="NCBI Taxonomy" id="75058"/>
    <lineage>
        <taxon>Eukaryota</taxon>
        <taxon>Discoba</taxon>
        <taxon>Euglenozoa</taxon>
        <taxon>Kinetoplastea</taxon>
        <taxon>Metakinetoplastina</taxon>
        <taxon>Eubodonida</taxon>
        <taxon>Bodonidae</taxon>
        <taxon>Bodo</taxon>
    </lineage>
</organism>
<evidence type="ECO:0000313" key="2">
    <source>
        <dbReference type="Proteomes" id="UP000051952"/>
    </source>
</evidence>
<reference evidence="2" key="1">
    <citation type="submission" date="2015-09" db="EMBL/GenBank/DDBJ databases">
        <authorList>
            <consortium name="Pathogen Informatics"/>
        </authorList>
    </citation>
    <scope>NUCLEOTIDE SEQUENCE [LARGE SCALE GENOMIC DNA]</scope>
    <source>
        <strain evidence="2">Lake Konstanz</strain>
    </source>
</reference>
<dbReference type="Proteomes" id="UP000051952">
    <property type="component" value="Unassembled WGS sequence"/>
</dbReference>
<evidence type="ECO:0000313" key="1">
    <source>
        <dbReference type="EMBL" id="CUG87117.1"/>
    </source>
</evidence>
<proteinExistence type="predicted"/>
<dbReference type="VEuPathDB" id="TriTrypDB:BSAL_08745"/>
<gene>
    <name evidence="1" type="ORF">BSAL_08745</name>
</gene>
<keyword evidence="2" id="KW-1185">Reference proteome</keyword>
<dbReference type="EMBL" id="CYKH01001443">
    <property type="protein sequence ID" value="CUG87117.1"/>
    <property type="molecule type" value="Genomic_DNA"/>
</dbReference>
<accession>A0A0S4JDQ5</accession>
<protein>
    <submittedName>
        <fullName evidence="1">Uncharacterized protein</fullName>
    </submittedName>
</protein>